<reference evidence="1 2" key="1">
    <citation type="submission" date="2017-08" db="EMBL/GenBank/DDBJ databases">
        <title>Complete genome of Colwellia sp. NB097-1, a psychrophile bacterium ioslated from Bering Sea.</title>
        <authorList>
            <person name="Chen X."/>
        </authorList>
    </citation>
    <scope>NUCLEOTIDE SEQUENCE [LARGE SCALE GENOMIC DNA]</scope>
    <source>
        <strain evidence="1 2">NB097-1</strain>
    </source>
</reference>
<proteinExistence type="predicted"/>
<sequence>MSDLTDINQELEPLKALADRELASIYGLTGMVYTPYIDDYMQVSIKKAAILACLKNQGYLPLSEVEIITAELDCLHKRARSNAVFEYKGNEYKRRFSPLKLSKSGKNVQKWAKFWLLQLPNGKVDPNWERQVREIWPSYFLIRTINM</sequence>
<accession>A0A222GDK7</accession>
<dbReference type="Proteomes" id="UP000202259">
    <property type="component" value="Chromosome"/>
</dbReference>
<dbReference type="OrthoDB" id="9155122at2"/>
<evidence type="ECO:0000313" key="2">
    <source>
        <dbReference type="Proteomes" id="UP000202259"/>
    </source>
</evidence>
<name>A0A222GDK7_9GAMM</name>
<dbReference type="EMBL" id="CP020465">
    <property type="protein sequence ID" value="ASP49881.1"/>
    <property type="molecule type" value="Genomic_DNA"/>
</dbReference>
<gene>
    <name evidence="1" type="ORF">B5D82_04335</name>
</gene>
<keyword evidence="2" id="KW-1185">Reference proteome</keyword>
<dbReference type="AlphaFoldDB" id="A0A222GDK7"/>
<organism evidence="1 2">
    <name type="scientific">Cognaticolwellia beringensis</name>
    <dbReference type="NCBI Taxonomy" id="1967665"/>
    <lineage>
        <taxon>Bacteria</taxon>
        <taxon>Pseudomonadati</taxon>
        <taxon>Pseudomonadota</taxon>
        <taxon>Gammaproteobacteria</taxon>
        <taxon>Alteromonadales</taxon>
        <taxon>Colwelliaceae</taxon>
        <taxon>Cognaticolwellia</taxon>
    </lineage>
</organism>
<protein>
    <submittedName>
        <fullName evidence="1">Uncharacterized protein</fullName>
    </submittedName>
</protein>
<evidence type="ECO:0000313" key="1">
    <source>
        <dbReference type="EMBL" id="ASP49881.1"/>
    </source>
</evidence>
<dbReference type="KEGG" id="cber:B5D82_04335"/>